<evidence type="ECO:0000256" key="3">
    <source>
        <dbReference type="ARBA" id="ARBA00022989"/>
    </source>
</evidence>
<comment type="subcellular location">
    <subcellularLocation>
        <location evidence="1">Membrane</location>
        <topology evidence="1">Multi-pass membrane protein</topology>
    </subcellularLocation>
</comment>
<dbReference type="Proteomes" id="UP000558688">
    <property type="component" value="Unassembled WGS sequence"/>
</dbReference>
<organism evidence="7 8">
    <name type="scientific">Fusarium oxysporum</name>
    <name type="common">Fusarium vascular wilt</name>
    <dbReference type="NCBI Taxonomy" id="5507"/>
    <lineage>
        <taxon>Eukaryota</taxon>
        <taxon>Fungi</taxon>
        <taxon>Dikarya</taxon>
        <taxon>Ascomycota</taxon>
        <taxon>Pezizomycotina</taxon>
        <taxon>Sordariomycetes</taxon>
        <taxon>Hypocreomycetidae</taxon>
        <taxon>Hypocreales</taxon>
        <taxon>Nectriaceae</taxon>
        <taxon>Fusarium</taxon>
        <taxon>Fusarium oxysporum species complex</taxon>
    </lineage>
</organism>
<dbReference type="AlphaFoldDB" id="A0A8H5EEK7"/>
<gene>
    <name evidence="7" type="ORF">FOXYS1_12853</name>
</gene>
<protein>
    <recommendedName>
        <fullName evidence="6">Amino acid permease/ SLC12A domain-containing protein</fullName>
    </recommendedName>
</protein>
<feature type="domain" description="Amino acid permease/ SLC12A" evidence="6">
    <location>
        <begin position="104"/>
        <end position="290"/>
    </location>
</feature>
<proteinExistence type="predicted"/>
<comment type="caution">
    <text evidence="7">The sequence shown here is derived from an EMBL/GenBank/DDBJ whole genome shotgun (WGS) entry which is preliminary data.</text>
</comment>
<dbReference type="GO" id="GO:0016020">
    <property type="term" value="C:membrane"/>
    <property type="evidence" value="ECO:0007669"/>
    <property type="project" value="UniProtKB-SubCell"/>
</dbReference>
<evidence type="ECO:0000313" key="8">
    <source>
        <dbReference type="Proteomes" id="UP000558688"/>
    </source>
</evidence>
<dbReference type="EMBL" id="JAAFOW010002577">
    <property type="protein sequence ID" value="KAF5256657.1"/>
    <property type="molecule type" value="Genomic_DNA"/>
</dbReference>
<evidence type="ECO:0000259" key="6">
    <source>
        <dbReference type="Pfam" id="PF00324"/>
    </source>
</evidence>
<sequence>MEQVGSVKEFPSQNIISRRPVGIAMSSLVSPGTPSYPPSTYPPSIYPASPEQGNVSQSHGGHSITLLRTPGRLGPYSQPYSLEDGGNAAIQPGNQLSAELTERHVNMMAFSQCVGIGLFLQAGRVIYLAGPGLGAIAYIVTGTVLWSCAACLGEMTALFPVKGPIIEFPRRFLDESLGYTAGWMTWFSWIVLVAAELVAITHIFQFRYPQELLQAARYPDPTLEFYPSASPAVYVLCFFLIMLTFNMLPVRWFGRLEYIFGTIKMLFIIALILFNVIIHIQQPVKRGAFWTLQ</sequence>
<feature type="transmembrane region" description="Helical" evidence="5">
    <location>
        <begin position="258"/>
        <end position="280"/>
    </location>
</feature>
<keyword evidence="2 5" id="KW-0812">Transmembrane</keyword>
<feature type="transmembrane region" description="Helical" evidence="5">
    <location>
        <begin position="225"/>
        <end position="246"/>
    </location>
</feature>
<evidence type="ECO:0000256" key="5">
    <source>
        <dbReference type="SAM" id="Phobius"/>
    </source>
</evidence>
<evidence type="ECO:0000256" key="1">
    <source>
        <dbReference type="ARBA" id="ARBA00004141"/>
    </source>
</evidence>
<dbReference type="GO" id="GO:0015171">
    <property type="term" value="F:amino acid transmembrane transporter activity"/>
    <property type="evidence" value="ECO:0007669"/>
    <property type="project" value="TreeGrafter"/>
</dbReference>
<feature type="transmembrane region" description="Helical" evidence="5">
    <location>
        <begin position="135"/>
        <end position="161"/>
    </location>
</feature>
<evidence type="ECO:0000256" key="2">
    <source>
        <dbReference type="ARBA" id="ARBA00022692"/>
    </source>
</evidence>
<keyword evidence="3 5" id="KW-1133">Transmembrane helix</keyword>
<dbReference type="PANTHER" id="PTHR43341:SF35">
    <property type="entry name" value="ACID TRANSPORTER, PUTATIVE-RELATED"/>
    <property type="match status" value="1"/>
</dbReference>
<dbReference type="Pfam" id="PF00324">
    <property type="entry name" value="AA_permease"/>
    <property type="match status" value="1"/>
</dbReference>
<evidence type="ECO:0000313" key="7">
    <source>
        <dbReference type="EMBL" id="KAF5256657.1"/>
    </source>
</evidence>
<dbReference type="Gene3D" id="1.20.1740.10">
    <property type="entry name" value="Amino acid/polyamine transporter I"/>
    <property type="match status" value="1"/>
</dbReference>
<evidence type="ECO:0000256" key="4">
    <source>
        <dbReference type="ARBA" id="ARBA00023136"/>
    </source>
</evidence>
<keyword evidence="4 5" id="KW-0472">Membrane</keyword>
<reference evidence="7" key="1">
    <citation type="submission" date="2020-02" db="EMBL/GenBank/DDBJ databases">
        <title>Identification and distribution of gene clusters putatively required for synthesis of sphingolipid metabolism inhibitors in phylogenetically diverse species of the filamentous fungus Fusarium.</title>
        <authorList>
            <person name="Kim H.-S."/>
            <person name="Busman M."/>
            <person name="Brown D.W."/>
            <person name="Divon H."/>
            <person name="Uhlig S."/>
            <person name="Proctor R.H."/>
        </authorList>
    </citation>
    <scope>NUCLEOTIDE SEQUENCE [LARGE SCALE GENOMIC DNA]</scope>
    <source>
        <strain evidence="7">NRRL 39464</strain>
    </source>
</reference>
<feature type="transmembrane region" description="Helical" evidence="5">
    <location>
        <begin position="182"/>
        <end position="205"/>
    </location>
</feature>
<dbReference type="InterPro" id="IPR004841">
    <property type="entry name" value="AA-permease/SLC12A_dom"/>
</dbReference>
<dbReference type="InterPro" id="IPR050524">
    <property type="entry name" value="APC_YAT"/>
</dbReference>
<dbReference type="PANTHER" id="PTHR43341">
    <property type="entry name" value="AMINO ACID PERMEASE"/>
    <property type="match status" value="1"/>
</dbReference>
<accession>A0A8H5EEK7</accession>
<name>A0A8H5EEK7_FUSOX</name>